<dbReference type="FunFam" id="1.10.630.10:FF:000040">
    <property type="entry name" value="Bifunctional cytochrome P450/NADPH--P450 reductase"/>
    <property type="match status" value="1"/>
</dbReference>
<dbReference type="Gene3D" id="3.40.462.20">
    <property type="match status" value="1"/>
</dbReference>
<comment type="catalytic activity">
    <reaction evidence="17">
        <text>2 oxidized [cytochrome P450] + NADPH = 2 reduced [cytochrome P450] + NADP(+) + H(+)</text>
        <dbReference type="Rhea" id="RHEA:24040"/>
        <dbReference type="Rhea" id="RHEA-COMP:14627"/>
        <dbReference type="Rhea" id="RHEA-COMP:14628"/>
        <dbReference type="ChEBI" id="CHEBI:15378"/>
        <dbReference type="ChEBI" id="CHEBI:55376"/>
        <dbReference type="ChEBI" id="CHEBI:57783"/>
        <dbReference type="ChEBI" id="CHEBI:58349"/>
        <dbReference type="ChEBI" id="CHEBI:60344"/>
        <dbReference type="EC" id="1.6.2.4"/>
    </reaction>
</comment>
<dbReference type="InterPro" id="IPR017927">
    <property type="entry name" value="FAD-bd_FR_type"/>
</dbReference>
<dbReference type="InterPro" id="IPR002401">
    <property type="entry name" value="Cyt_P450_E_grp-I"/>
</dbReference>
<dbReference type="PROSITE" id="PS51384">
    <property type="entry name" value="FAD_FR"/>
    <property type="match status" value="1"/>
</dbReference>
<comment type="cofactor">
    <cofactor evidence="1">
        <name>FMN</name>
        <dbReference type="ChEBI" id="CHEBI:58210"/>
    </cofactor>
</comment>
<evidence type="ECO:0000256" key="4">
    <source>
        <dbReference type="ARBA" id="ARBA00010018"/>
    </source>
</evidence>
<evidence type="ECO:0000256" key="2">
    <source>
        <dbReference type="ARBA" id="ARBA00001971"/>
    </source>
</evidence>
<keyword evidence="12" id="KW-0249">Electron transport</keyword>
<evidence type="ECO:0000256" key="8">
    <source>
        <dbReference type="ARBA" id="ARBA00022643"/>
    </source>
</evidence>
<dbReference type="InterPro" id="IPR001433">
    <property type="entry name" value="OxRdtase_FAD/NAD-bd"/>
</dbReference>
<keyword evidence="5" id="KW-0813">Transport</keyword>
<name>A0A9P9Y822_9HYPO</name>
<protein>
    <submittedName>
        <fullName evidence="23">Bifunctional P-450:NADPH-P450 reductase-like protein</fullName>
    </submittedName>
</protein>
<dbReference type="SUPFAM" id="SSF63380">
    <property type="entry name" value="Riboflavin synthase domain-like"/>
    <property type="match status" value="1"/>
</dbReference>
<evidence type="ECO:0000256" key="12">
    <source>
        <dbReference type="ARBA" id="ARBA00022982"/>
    </source>
</evidence>
<evidence type="ECO:0000256" key="1">
    <source>
        <dbReference type="ARBA" id="ARBA00001917"/>
    </source>
</evidence>
<evidence type="ECO:0000256" key="6">
    <source>
        <dbReference type="ARBA" id="ARBA00022617"/>
    </source>
</evidence>
<dbReference type="InterPro" id="IPR006094">
    <property type="entry name" value="Oxid_FAD_bind_N"/>
</dbReference>
<dbReference type="Gene3D" id="1.20.990.10">
    <property type="entry name" value="NADPH-cytochrome p450 Reductase, Chain A, domain 3"/>
    <property type="match status" value="1"/>
</dbReference>
<dbReference type="Gene3D" id="3.40.50.360">
    <property type="match status" value="1"/>
</dbReference>
<evidence type="ECO:0000256" key="19">
    <source>
        <dbReference type="SAM" id="SignalP"/>
    </source>
</evidence>
<dbReference type="Gene3D" id="1.10.630.10">
    <property type="entry name" value="Cytochrome P450"/>
    <property type="match status" value="1"/>
</dbReference>
<dbReference type="InterPro" id="IPR036318">
    <property type="entry name" value="FAD-bd_PCMH-like_sf"/>
</dbReference>
<keyword evidence="9 18" id="KW-0479">Metal-binding</keyword>
<comment type="cofactor">
    <cofactor evidence="2 18">
        <name>heme</name>
        <dbReference type="ChEBI" id="CHEBI:30413"/>
    </cofactor>
</comment>
<feature type="domain" description="FAD-binding PCMH-type" evidence="22">
    <location>
        <begin position="69"/>
        <end position="239"/>
    </location>
</feature>
<sequence>MRGFSVSILSALAAWANTATAAPEGPRGQEHGSCVPGLNGLGARLSAGSEIYCPDTAEFGDKTLRWSLLGLPTVRAVIVPATEKDVSETVKYANRHDVPFLAYNGFHGATVTLEKMQDGLSINLAKLSGVQVSADGTTAEIQGGTNSKVVTDSLWAAGKQTVTGTCECVSYMGPALGGGHGWLQGHHGLLADQWVSMNLVLADGRIETIGNDHELMWAMKGAGHNFGIVTSVTTRVYDIEHSNWAIETFTFSGDQVEAVYAAANAHLLNGGDQPVDVIHWSYWLNNPDADPVNPVIVFYLIQEGVDAIDDQYAQPLRDIGPLSDEPLAGSYRDLSAWTDIALDSAPCQKAGTANPRFPIYLDTFDVPAMRAAYDLYADAVGGDSQLGYSIFMFEAYSTQGVKAVDGASTAFAFRGENILAAPLLIYQPDGPALDQQVEDLGNQLRATLHEATGRDGYRAYVNYAYGNEDNKNLYGAEGWRQCKLQALKKTYDPESRFSFYNPVHIDAVDDAPSSFATCHRARARHPILDVRVLADGAETETVITKCRLRRPHVSSHSTSRVATRLDSQITCLGRRRQGWSRDQQRATLRTGMMSDRIGGAEAAERFDDKMHREIEMDFGIACRMPTARRPRMSKGSMQQQLEAALLYNGLRPSVETATMTELVDIPEPRGLPLLGNLFDINEEFPLGSMVHLADQHGEIYRLSLPGRTIVFVSSQALVHETCDETRFVKSVNKTLEQVRNGIGDGLFTAHNEEENWGIAHRVLMPAFGPLSIRGMFDEMHDVASQLALKWARAGPDAAIDVVDDFTRLTLDTLALCSMGYRFNSYYSQEMHPFIEAMGNFLTEAGERSRRPPLPQVFYKAKNEKFAADIDVMRKTAQGVLDARRAGGEDRHDLLDAMLKGVDKQTGQKMTDESIMDNLITFLIAGHETTSGMLSFAFYQLLKHPEAYEKAQREVDEVVGKDPITVEHMSKLPYLTAVLRETLRVNATIPLFTVMPREDTIVGGRYAVKAGETIVNLLTKSHLDPNVHGDDALAFRPERMLDAEFNRLGREFPDFWKPFGNGMRACIGRPFAWQEALLVMAMLLQNFNFVLDPKYIYSVKQTLTIKPKDLHMRAILRDGMNPTTLQGRLLGMEKGMAKGGAKGGGDDAAAADGYGKPLTILYGSNSGTCEALAQRVATDAPMHGFRAAKVDCLDSAKGQLPTDQPVVIVTASYEGQPPDNAGHFVAWLQNRDPDSLKDVKYTVFGCGHRDWVQTYHRVPKLVDEHLEKAGAQRVADMGLADASSGDLFTDFETWEDQTLWPSLATTFGVSSDDAPEAKSAAAVKVAVSAPRITTLRQDVAEATVISARALTPDDARRHVEIKLPEGMTYSAGDYLAILPINPRETVQRALRRFKLARDAHLEITTEGGLVALPTNTSIPANDVLGSYVELAQPATKRNILAIAEHVADASVKATLEHMAGAGYDQEVKTKRLSALAILERFTEVDLPIGVFLSMLPPMRVRQYSISSSPLWRPDHATVTYTVLNKPSLSGEGAHIGVATSYLASLMENDTLHVAIRPSHAAFSMPSNPETTPAIYIAAGSGLAPFRGFTQERAAMLAAGRKLAPAMFFFGCRAPDNDDLYRDEFDAWEKMGAVSVYRAYSRAPDQSEGAKHVDDIMQVHKDRLIDLWRQGAKVYVCGSRGVSESVRLAIMKLKMEKDGSEDEEGTKEWFESQRNVRYVADIFD</sequence>
<dbReference type="InterPro" id="IPR017938">
    <property type="entry name" value="Riboflavin_synthase-like_b-brl"/>
</dbReference>
<evidence type="ECO:0000256" key="11">
    <source>
        <dbReference type="ARBA" id="ARBA00022857"/>
    </source>
</evidence>
<dbReference type="PROSITE" id="PS51387">
    <property type="entry name" value="FAD_PCMH"/>
    <property type="match status" value="1"/>
</dbReference>
<dbReference type="Gene3D" id="3.30.465.10">
    <property type="match status" value="1"/>
</dbReference>
<dbReference type="GO" id="GO:0003958">
    <property type="term" value="F:NADPH-hemoprotein reductase activity"/>
    <property type="evidence" value="ECO:0007669"/>
    <property type="project" value="UniProtKB-EC"/>
</dbReference>
<feature type="signal peptide" evidence="19">
    <location>
        <begin position="1"/>
        <end position="21"/>
    </location>
</feature>
<keyword evidence="11" id="KW-0521">NADP</keyword>
<dbReference type="GeneID" id="75834571"/>
<evidence type="ECO:0000256" key="16">
    <source>
        <dbReference type="ARBA" id="ARBA00047827"/>
    </source>
</evidence>
<dbReference type="SUPFAM" id="SSF52343">
    <property type="entry name" value="Ferredoxin reductase-like, C-terminal NADP-linked domain"/>
    <property type="match status" value="1"/>
</dbReference>
<keyword evidence="13" id="KW-0560">Oxidoreductase</keyword>
<dbReference type="PROSITE" id="PS50902">
    <property type="entry name" value="FLAVODOXIN_LIKE"/>
    <property type="match status" value="1"/>
</dbReference>
<dbReference type="InterPro" id="IPR003097">
    <property type="entry name" value="CysJ-like_FAD-binding"/>
</dbReference>
<dbReference type="Pfam" id="PF01565">
    <property type="entry name" value="FAD_binding_4"/>
    <property type="match status" value="1"/>
</dbReference>
<dbReference type="SUPFAM" id="SSF48264">
    <property type="entry name" value="Cytochrome P450"/>
    <property type="match status" value="1"/>
</dbReference>
<dbReference type="Pfam" id="PF00067">
    <property type="entry name" value="p450"/>
    <property type="match status" value="1"/>
</dbReference>
<dbReference type="GO" id="GO:0005829">
    <property type="term" value="C:cytosol"/>
    <property type="evidence" value="ECO:0007669"/>
    <property type="project" value="TreeGrafter"/>
</dbReference>
<gene>
    <name evidence="23" type="ORF">J7T54_008099</name>
</gene>
<keyword evidence="7" id="KW-0285">Flavoprotein</keyword>
<dbReference type="GO" id="GO:0005506">
    <property type="term" value="F:iron ion binding"/>
    <property type="evidence" value="ECO:0007669"/>
    <property type="project" value="InterPro"/>
</dbReference>
<dbReference type="InterPro" id="IPR036396">
    <property type="entry name" value="Cyt_P450_sf"/>
</dbReference>
<proteinExistence type="inferred from homology"/>
<dbReference type="InterPro" id="IPR016169">
    <property type="entry name" value="FAD-bd_PCMH_sub2"/>
</dbReference>
<organism evidence="23 24">
    <name type="scientific">Emericellopsis cladophorae</name>
    <dbReference type="NCBI Taxonomy" id="2686198"/>
    <lineage>
        <taxon>Eukaryota</taxon>
        <taxon>Fungi</taxon>
        <taxon>Dikarya</taxon>
        <taxon>Ascomycota</taxon>
        <taxon>Pezizomycotina</taxon>
        <taxon>Sordariomycetes</taxon>
        <taxon>Hypocreomycetidae</taxon>
        <taxon>Hypocreales</taxon>
        <taxon>Bionectriaceae</taxon>
        <taxon>Emericellopsis</taxon>
    </lineage>
</organism>
<evidence type="ECO:0000256" key="9">
    <source>
        <dbReference type="ARBA" id="ARBA00022723"/>
    </source>
</evidence>
<dbReference type="SUPFAM" id="SSF52218">
    <property type="entry name" value="Flavoproteins"/>
    <property type="match status" value="1"/>
</dbReference>
<comment type="similarity">
    <text evidence="4">In the N-terminal section; belongs to the cytochrome P450 family.</text>
</comment>
<comment type="cofactor">
    <cofactor evidence="3">
        <name>FAD</name>
        <dbReference type="ChEBI" id="CHEBI:57692"/>
    </cofactor>
</comment>
<evidence type="ECO:0000313" key="24">
    <source>
        <dbReference type="Proteomes" id="UP001055219"/>
    </source>
</evidence>
<dbReference type="PANTHER" id="PTHR19384">
    <property type="entry name" value="NITRIC OXIDE SYNTHASE-RELATED"/>
    <property type="match status" value="1"/>
</dbReference>
<dbReference type="RefSeq" id="XP_051365861.1">
    <property type="nucleotide sequence ID" value="XM_051502695.1"/>
</dbReference>
<dbReference type="CDD" id="cd11068">
    <property type="entry name" value="CYP120A1"/>
    <property type="match status" value="1"/>
</dbReference>
<keyword evidence="19" id="KW-0732">Signal</keyword>
<dbReference type="InterPro" id="IPR016166">
    <property type="entry name" value="FAD-bd_PCMH"/>
</dbReference>
<keyword evidence="6 18" id="KW-0349">Heme</keyword>
<dbReference type="InterPro" id="IPR039261">
    <property type="entry name" value="FNR_nucleotide-bd"/>
</dbReference>
<feature type="domain" description="Flavodoxin-like" evidence="20">
    <location>
        <begin position="1157"/>
        <end position="1298"/>
    </location>
</feature>
<keyword evidence="24" id="KW-1185">Reference proteome</keyword>
<comment type="catalytic activity">
    <reaction evidence="16">
        <text>an organic molecule + reduced [NADPH--hemoprotein reductase] + O2 = an alcohol + oxidized [NADPH--hemoprotein reductase] + H2O + H(+)</text>
        <dbReference type="Rhea" id="RHEA:17149"/>
        <dbReference type="Rhea" id="RHEA-COMP:11964"/>
        <dbReference type="Rhea" id="RHEA-COMP:11965"/>
        <dbReference type="ChEBI" id="CHEBI:15377"/>
        <dbReference type="ChEBI" id="CHEBI:15378"/>
        <dbReference type="ChEBI" id="CHEBI:15379"/>
        <dbReference type="ChEBI" id="CHEBI:30879"/>
        <dbReference type="ChEBI" id="CHEBI:57618"/>
        <dbReference type="ChEBI" id="CHEBI:58210"/>
        <dbReference type="ChEBI" id="CHEBI:142491"/>
        <dbReference type="EC" id="1.14.14.1"/>
    </reaction>
</comment>
<evidence type="ECO:0000256" key="3">
    <source>
        <dbReference type="ARBA" id="ARBA00001974"/>
    </source>
</evidence>
<dbReference type="InterPro" id="IPR017972">
    <property type="entry name" value="Cyt_P450_CS"/>
</dbReference>
<dbReference type="EMBL" id="JAGIXG020000003">
    <property type="protein sequence ID" value="KAI6785005.1"/>
    <property type="molecule type" value="Genomic_DNA"/>
</dbReference>
<evidence type="ECO:0000313" key="23">
    <source>
        <dbReference type="EMBL" id="KAI6785005.1"/>
    </source>
</evidence>
<dbReference type="Pfam" id="PF00667">
    <property type="entry name" value="FAD_binding_1"/>
    <property type="match status" value="1"/>
</dbReference>
<feature type="chain" id="PRO_5040403360" evidence="19">
    <location>
        <begin position="22"/>
        <end position="1722"/>
    </location>
</feature>
<dbReference type="Pfam" id="PF00258">
    <property type="entry name" value="Flavodoxin_1"/>
    <property type="match status" value="1"/>
</dbReference>
<accession>A0A9P9Y822</accession>
<dbReference type="GO" id="GO:0010181">
    <property type="term" value="F:FMN binding"/>
    <property type="evidence" value="ECO:0007669"/>
    <property type="project" value="InterPro"/>
</dbReference>
<evidence type="ECO:0000256" key="5">
    <source>
        <dbReference type="ARBA" id="ARBA00022448"/>
    </source>
</evidence>
<dbReference type="Pfam" id="PF00175">
    <property type="entry name" value="NAD_binding_1"/>
    <property type="match status" value="1"/>
</dbReference>
<dbReference type="InterPro" id="IPR001128">
    <property type="entry name" value="Cyt_P450"/>
</dbReference>
<dbReference type="CDD" id="cd06206">
    <property type="entry name" value="bifunctional_CYPOR"/>
    <property type="match status" value="1"/>
</dbReference>
<dbReference type="InterPro" id="IPR008254">
    <property type="entry name" value="Flavodoxin/NO_synth"/>
</dbReference>
<dbReference type="GO" id="GO:0020037">
    <property type="term" value="F:heme binding"/>
    <property type="evidence" value="ECO:0007669"/>
    <property type="project" value="InterPro"/>
</dbReference>
<evidence type="ECO:0000256" key="14">
    <source>
        <dbReference type="ARBA" id="ARBA00023004"/>
    </source>
</evidence>
<evidence type="ECO:0000256" key="15">
    <source>
        <dbReference type="ARBA" id="ARBA00023033"/>
    </source>
</evidence>
<dbReference type="FunFam" id="2.40.30.10:FF:000198">
    <property type="entry name" value="Bifunctional cytochrome P450/NADPH--P450 reductase"/>
    <property type="match status" value="1"/>
</dbReference>
<dbReference type="Proteomes" id="UP001055219">
    <property type="component" value="Unassembled WGS sequence"/>
</dbReference>
<reference evidence="23" key="1">
    <citation type="journal article" date="2021" name="J Fungi (Basel)">
        <title>Genomic and Metabolomic Analyses of the Marine Fungus Emericellopsis cladophorae: Insights into Saltwater Adaptability Mechanisms and Its Biosynthetic Potential.</title>
        <authorList>
            <person name="Goncalves M.F.M."/>
            <person name="Hilario S."/>
            <person name="Van de Peer Y."/>
            <person name="Esteves A.C."/>
            <person name="Alves A."/>
        </authorList>
    </citation>
    <scope>NUCLEOTIDE SEQUENCE</scope>
    <source>
        <strain evidence="23">MUM 19.33</strain>
    </source>
</reference>
<evidence type="ECO:0000256" key="13">
    <source>
        <dbReference type="ARBA" id="ARBA00023002"/>
    </source>
</evidence>
<dbReference type="InterPro" id="IPR023173">
    <property type="entry name" value="NADPH_Cyt_P450_Rdtase_alpha"/>
</dbReference>
<feature type="binding site" description="axial binding residue" evidence="18">
    <location>
        <position position="1065"/>
    </location>
    <ligand>
        <name>heme</name>
        <dbReference type="ChEBI" id="CHEBI:30413"/>
    </ligand>
    <ligandPart>
        <name>Fe</name>
        <dbReference type="ChEBI" id="CHEBI:18248"/>
    </ligandPart>
</feature>
<dbReference type="GO" id="GO:0071949">
    <property type="term" value="F:FAD binding"/>
    <property type="evidence" value="ECO:0007669"/>
    <property type="project" value="InterPro"/>
</dbReference>
<evidence type="ECO:0000256" key="18">
    <source>
        <dbReference type="PIRSR" id="PIRSR602401-1"/>
    </source>
</evidence>
<keyword evidence="8" id="KW-0288">FMN</keyword>
<keyword evidence="14 18" id="KW-0408">Iron</keyword>
<dbReference type="OrthoDB" id="1470350at2759"/>
<keyword evidence="10" id="KW-0274">FAD</keyword>
<dbReference type="PROSITE" id="PS00086">
    <property type="entry name" value="CYTOCHROME_P450"/>
    <property type="match status" value="1"/>
</dbReference>
<dbReference type="PRINTS" id="PR00463">
    <property type="entry name" value="EP450I"/>
</dbReference>
<evidence type="ECO:0000256" key="7">
    <source>
        <dbReference type="ARBA" id="ARBA00022630"/>
    </source>
</evidence>
<comment type="caution">
    <text evidence="23">The sequence shown here is derived from an EMBL/GenBank/DDBJ whole genome shotgun (WGS) entry which is preliminary data.</text>
</comment>
<dbReference type="SUPFAM" id="SSF56176">
    <property type="entry name" value="FAD-binding/transporter-associated domain-like"/>
    <property type="match status" value="1"/>
</dbReference>
<dbReference type="PRINTS" id="PR00385">
    <property type="entry name" value="P450"/>
</dbReference>
<evidence type="ECO:0000256" key="10">
    <source>
        <dbReference type="ARBA" id="ARBA00022827"/>
    </source>
</evidence>
<evidence type="ECO:0000259" key="21">
    <source>
        <dbReference type="PROSITE" id="PS51384"/>
    </source>
</evidence>
<evidence type="ECO:0000259" key="20">
    <source>
        <dbReference type="PROSITE" id="PS50902"/>
    </source>
</evidence>
<dbReference type="GO" id="GO:0016712">
    <property type="term" value="F:oxidoreductase activity, acting on paired donors, with incorporation or reduction of molecular oxygen, reduced flavin or flavoprotein as one donor, and incorporation of one atom of oxygen"/>
    <property type="evidence" value="ECO:0007669"/>
    <property type="project" value="UniProtKB-EC"/>
</dbReference>
<keyword evidence="15" id="KW-0503">Monooxygenase</keyword>
<dbReference type="PANTHER" id="PTHR19384:SF127">
    <property type="entry name" value="BIFUNCTIONAL CYTOCHROME P450_NADPH--P450 REDUCTASE"/>
    <property type="match status" value="1"/>
</dbReference>
<dbReference type="Gene3D" id="3.40.50.80">
    <property type="entry name" value="Nucleotide-binding domain of ferredoxin-NADP reductase (FNR) module"/>
    <property type="match status" value="1"/>
</dbReference>
<reference evidence="23" key="2">
    <citation type="submission" date="2022-07" db="EMBL/GenBank/DDBJ databases">
        <authorList>
            <person name="Goncalves M.F.M."/>
            <person name="Hilario S."/>
            <person name="Van De Peer Y."/>
            <person name="Esteves A.C."/>
            <person name="Alves A."/>
        </authorList>
    </citation>
    <scope>NUCLEOTIDE SEQUENCE</scope>
    <source>
        <strain evidence="23">MUM 19.33</strain>
    </source>
</reference>
<evidence type="ECO:0000256" key="17">
    <source>
        <dbReference type="ARBA" id="ARBA00049342"/>
    </source>
</evidence>
<dbReference type="Gene3D" id="2.40.30.10">
    <property type="entry name" value="Translation factors"/>
    <property type="match status" value="1"/>
</dbReference>
<feature type="domain" description="FAD-binding FR-type" evidence="21">
    <location>
        <begin position="1336"/>
        <end position="1564"/>
    </location>
</feature>
<dbReference type="InterPro" id="IPR029039">
    <property type="entry name" value="Flavoprotein-like_sf"/>
</dbReference>
<evidence type="ECO:0000259" key="22">
    <source>
        <dbReference type="PROSITE" id="PS51387"/>
    </source>
</evidence>